<protein>
    <submittedName>
        <fullName evidence="1">YqhG family protein</fullName>
    </submittedName>
</protein>
<dbReference type="RefSeq" id="WP_377942883.1">
    <property type="nucleotide sequence ID" value="NZ_JBHUCX010000024.1"/>
</dbReference>
<dbReference type="EMBL" id="JBHUCX010000024">
    <property type="protein sequence ID" value="MFD1675013.1"/>
    <property type="molecule type" value="Genomic_DNA"/>
</dbReference>
<gene>
    <name evidence="1" type="ORF">ACFSB2_09935</name>
</gene>
<dbReference type="Proteomes" id="UP001597079">
    <property type="component" value="Unassembled WGS sequence"/>
</dbReference>
<accession>A0ABW4JGA1</accession>
<evidence type="ECO:0000313" key="1">
    <source>
        <dbReference type="EMBL" id="MFD1675013.1"/>
    </source>
</evidence>
<keyword evidence="2" id="KW-1185">Reference proteome</keyword>
<evidence type="ECO:0000313" key="2">
    <source>
        <dbReference type="Proteomes" id="UP001597079"/>
    </source>
</evidence>
<reference evidence="2" key="1">
    <citation type="journal article" date="2019" name="Int. J. Syst. Evol. Microbiol.">
        <title>The Global Catalogue of Microorganisms (GCM) 10K type strain sequencing project: providing services to taxonomists for standard genome sequencing and annotation.</title>
        <authorList>
            <consortium name="The Broad Institute Genomics Platform"/>
            <consortium name="The Broad Institute Genome Sequencing Center for Infectious Disease"/>
            <person name="Wu L."/>
            <person name="Ma J."/>
        </authorList>
    </citation>
    <scope>NUCLEOTIDE SEQUENCE [LARGE SCALE GENOMIC DNA]</scope>
    <source>
        <strain evidence="2">CGMCC 1.12286</strain>
    </source>
</reference>
<proteinExistence type="predicted"/>
<comment type="caution">
    <text evidence="1">The sequence shown here is derived from an EMBL/GenBank/DDBJ whole genome shotgun (WGS) entry which is preliminary data.</text>
</comment>
<sequence length="307" mass="35719">MKQIPLRTADECFAFCDTYFQAVGAKARQHSDMYQEYVLPLDIDKELTDRPFYWMWVEKTNQTVEPTTLRLAFTDAAKMREDERMMREHQLELENHPPQSPYERMFKRAPQAELVNLGSFRLNKICESAMTRGQFACVKPAHASPLTQTIPWLMLNGMIQYVTDSMQEEWFSVGVCLLNRQTLWNFYDHVQHIEMNSCTPKPLLDQASISPADATRIAKQAVEHRLQLREHTWAQDAQTKLVDDLAQLDTYYTSILPDHPSEEQALIRAEHARKRDELIAKSNPHINIEWTQMALVGLSLRNHQVSD</sequence>
<name>A0ABW4JGA1_9BACL</name>
<dbReference type="InterPro" id="IPR024562">
    <property type="entry name" value="YqhG"/>
</dbReference>
<dbReference type="Pfam" id="PF11079">
    <property type="entry name" value="YqhG"/>
    <property type="match status" value="2"/>
</dbReference>
<organism evidence="1 2">
    <name type="scientific">Alicyclobacillus fodiniaquatilis</name>
    <dbReference type="NCBI Taxonomy" id="1661150"/>
    <lineage>
        <taxon>Bacteria</taxon>
        <taxon>Bacillati</taxon>
        <taxon>Bacillota</taxon>
        <taxon>Bacilli</taxon>
        <taxon>Bacillales</taxon>
        <taxon>Alicyclobacillaceae</taxon>
        <taxon>Alicyclobacillus</taxon>
    </lineage>
</organism>